<evidence type="ECO:0000256" key="8">
    <source>
        <dbReference type="ARBA" id="ARBA00023114"/>
    </source>
</evidence>
<dbReference type="Gene3D" id="2.40.160.10">
    <property type="entry name" value="Porin"/>
    <property type="match status" value="1"/>
</dbReference>
<organism evidence="13 14">
    <name type="scientific">Diaphorobacter ruginosibacter</name>
    <dbReference type="NCBI Taxonomy" id="1715720"/>
    <lineage>
        <taxon>Bacteria</taxon>
        <taxon>Pseudomonadati</taxon>
        <taxon>Pseudomonadota</taxon>
        <taxon>Betaproteobacteria</taxon>
        <taxon>Burkholderiales</taxon>
        <taxon>Comamonadaceae</taxon>
        <taxon>Diaphorobacter</taxon>
    </lineage>
</organism>
<evidence type="ECO:0000313" key="14">
    <source>
        <dbReference type="Proteomes" id="UP000515811"/>
    </source>
</evidence>
<dbReference type="GO" id="GO:0006811">
    <property type="term" value="P:monoatomic ion transport"/>
    <property type="evidence" value="ECO:0007669"/>
    <property type="project" value="UniProtKB-KW"/>
</dbReference>
<reference evidence="13 14" key="1">
    <citation type="submission" date="2020-08" db="EMBL/GenBank/DDBJ databases">
        <title>Genome sequence of Diaphorobacter ruginosibacter DSM 27467T.</title>
        <authorList>
            <person name="Hyun D.-W."/>
            <person name="Bae J.-W."/>
        </authorList>
    </citation>
    <scope>NUCLEOTIDE SEQUENCE [LARGE SCALE GENOMIC DNA]</scope>
    <source>
        <strain evidence="13 14">DSM 27467</strain>
    </source>
</reference>
<keyword evidence="14" id="KW-1185">Reference proteome</keyword>
<evidence type="ECO:0000256" key="7">
    <source>
        <dbReference type="ARBA" id="ARBA00023065"/>
    </source>
</evidence>
<evidence type="ECO:0000313" key="13">
    <source>
        <dbReference type="EMBL" id="QNN59598.1"/>
    </source>
</evidence>
<evidence type="ECO:0000256" key="9">
    <source>
        <dbReference type="ARBA" id="ARBA00023136"/>
    </source>
</evidence>
<dbReference type="EMBL" id="CP060714">
    <property type="protein sequence ID" value="QNN59598.1"/>
    <property type="molecule type" value="Genomic_DNA"/>
</dbReference>
<dbReference type="KEGG" id="drg:H9K76_11920"/>
<sequence length="346" mass="35821">MKKTLMAMGLLALAGSAAAQSQVQIFGVVDMAITRLSGSGDTRFGLSTGGANISRLGFRGTEDLGGGLKAGFWLEAGMDPDVGGGKGTGGGLTFNRRSTVSLMGNFGEVRLGRDDSATFLSTLIFDPFLTNGVGQTMAFTMLGIPGVATAAGGAPIQISNAISYFLPKEMGGFYGQLQFAPGERASGPQQGKYAGTRLGYQKGALNVALATGKLWGDQPVNDLKASNVGASYDLGVVKPMLLWATEKRGDLKVTAIQLGAVMPMGASEFKASIGHYDTAHSNADWNKLGLGYGYNFSKRTQAYVNVGYVKNKSGANKSIGVQGLAAPGTTLGGSSNGIDLGVRHFF</sequence>
<dbReference type="InterPro" id="IPR002299">
    <property type="entry name" value="Porin_Neis"/>
</dbReference>
<dbReference type="GO" id="GO:0046930">
    <property type="term" value="C:pore complex"/>
    <property type="evidence" value="ECO:0007669"/>
    <property type="project" value="UniProtKB-KW"/>
</dbReference>
<gene>
    <name evidence="13" type="ORF">H9K76_11920</name>
</gene>
<dbReference type="SUPFAM" id="SSF56935">
    <property type="entry name" value="Porins"/>
    <property type="match status" value="1"/>
</dbReference>
<keyword evidence="9" id="KW-0472">Membrane</keyword>
<dbReference type="GO" id="GO:0009279">
    <property type="term" value="C:cell outer membrane"/>
    <property type="evidence" value="ECO:0007669"/>
    <property type="project" value="UniProtKB-SubCell"/>
</dbReference>
<feature type="signal peptide" evidence="11">
    <location>
        <begin position="1"/>
        <end position="19"/>
    </location>
</feature>
<name>A0A7G9RVH3_9BURK</name>
<feature type="domain" description="Porin" evidence="12">
    <location>
        <begin position="10"/>
        <end position="312"/>
    </location>
</feature>
<keyword evidence="5" id="KW-0812">Transmembrane</keyword>
<keyword evidence="10" id="KW-0998">Cell outer membrane</keyword>
<dbReference type="PANTHER" id="PTHR34501:SF9">
    <property type="entry name" value="MAJOR OUTER MEMBRANE PROTEIN P.IA"/>
    <property type="match status" value="1"/>
</dbReference>
<dbReference type="GO" id="GO:0015288">
    <property type="term" value="F:porin activity"/>
    <property type="evidence" value="ECO:0007669"/>
    <property type="project" value="UniProtKB-KW"/>
</dbReference>
<evidence type="ECO:0000256" key="11">
    <source>
        <dbReference type="SAM" id="SignalP"/>
    </source>
</evidence>
<evidence type="ECO:0000256" key="5">
    <source>
        <dbReference type="ARBA" id="ARBA00022692"/>
    </source>
</evidence>
<accession>A0A7G9RVH3</accession>
<evidence type="ECO:0000256" key="6">
    <source>
        <dbReference type="ARBA" id="ARBA00022729"/>
    </source>
</evidence>
<dbReference type="Pfam" id="PF13609">
    <property type="entry name" value="Porin_4"/>
    <property type="match status" value="1"/>
</dbReference>
<dbReference type="PANTHER" id="PTHR34501">
    <property type="entry name" value="PROTEIN YDDL-RELATED"/>
    <property type="match status" value="1"/>
</dbReference>
<keyword evidence="4" id="KW-1134">Transmembrane beta strand</keyword>
<keyword evidence="7" id="KW-0406">Ion transport</keyword>
<comment type="subunit">
    <text evidence="2">Homotrimer.</text>
</comment>
<evidence type="ECO:0000256" key="2">
    <source>
        <dbReference type="ARBA" id="ARBA00011233"/>
    </source>
</evidence>
<evidence type="ECO:0000256" key="4">
    <source>
        <dbReference type="ARBA" id="ARBA00022452"/>
    </source>
</evidence>
<feature type="chain" id="PRO_5028972898" evidence="11">
    <location>
        <begin position="20"/>
        <end position="346"/>
    </location>
</feature>
<comment type="subcellular location">
    <subcellularLocation>
        <location evidence="1">Cell outer membrane</location>
        <topology evidence="1">Multi-pass membrane protein</topology>
    </subcellularLocation>
</comment>
<evidence type="ECO:0000256" key="3">
    <source>
        <dbReference type="ARBA" id="ARBA00022448"/>
    </source>
</evidence>
<evidence type="ECO:0000256" key="1">
    <source>
        <dbReference type="ARBA" id="ARBA00004571"/>
    </source>
</evidence>
<dbReference type="RefSeq" id="WP_187600609.1">
    <property type="nucleotide sequence ID" value="NZ_CP060714.1"/>
</dbReference>
<dbReference type="InterPro" id="IPR033900">
    <property type="entry name" value="Gram_neg_porin_domain"/>
</dbReference>
<dbReference type="InterPro" id="IPR023614">
    <property type="entry name" value="Porin_dom_sf"/>
</dbReference>
<proteinExistence type="predicted"/>
<evidence type="ECO:0000256" key="10">
    <source>
        <dbReference type="ARBA" id="ARBA00023237"/>
    </source>
</evidence>
<dbReference type="InterPro" id="IPR050298">
    <property type="entry name" value="Gram-neg_bact_OMP"/>
</dbReference>
<keyword evidence="3" id="KW-0813">Transport</keyword>
<keyword evidence="6 11" id="KW-0732">Signal</keyword>
<dbReference type="CDD" id="cd00342">
    <property type="entry name" value="gram_neg_porins"/>
    <property type="match status" value="1"/>
</dbReference>
<dbReference type="AlphaFoldDB" id="A0A7G9RVH3"/>
<dbReference type="Proteomes" id="UP000515811">
    <property type="component" value="Chromosome"/>
</dbReference>
<evidence type="ECO:0000259" key="12">
    <source>
        <dbReference type="Pfam" id="PF13609"/>
    </source>
</evidence>
<dbReference type="PRINTS" id="PR00184">
    <property type="entry name" value="NEISSPPORIN"/>
</dbReference>
<protein>
    <submittedName>
        <fullName evidence="13">Porin</fullName>
    </submittedName>
</protein>
<keyword evidence="8" id="KW-0626">Porin</keyword>